<dbReference type="AlphaFoldDB" id="A0A6J7HC00"/>
<proteinExistence type="predicted"/>
<dbReference type="EMBL" id="CAFBMK010000087">
    <property type="protein sequence ID" value="CAB4917154.1"/>
    <property type="molecule type" value="Genomic_DNA"/>
</dbReference>
<protein>
    <submittedName>
        <fullName evidence="1">Unannotated protein</fullName>
    </submittedName>
</protein>
<gene>
    <name evidence="1" type="ORF">UFOPK3564_01631</name>
</gene>
<reference evidence="1" key="1">
    <citation type="submission" date="2020-05" db="EMBL/GenBank/DDBJ databases">
        <authorList>
            <person name="Chiriac C."/>
            <person name="Salcher M."/>
            <person name="Ghai R."/>
            <person name="Kavagutti S V."/>
        </authorList>
    </citation>
    <scope>NUCLEOTIDE SEQUENCE</scope>
</reference>
<sequence>MIYKNIEELIYLGDGFYELETHEVNPYRWASDEFDLLINNNNIKTITLNVEFIDNLNILEIIGANLISKTNNQIQLYILDKIIKIKCEYIVPKLKLGTSDPRKLSFKLFFISIEKLILSTENILYIPSKFFNKSLNNDLPIKYGEYGDIIIKTNKNNKLGKINLNNNQISFYSHRSGWDYVVKSLFDLNNNNGVHFDGFLENTFVWRKKELLETQQIPYKKNWIGFFHNPPNMPSWFSNNGGHVNTILCDNIFKESLKYCKGIYVLSNHHANFLKHFIPEIPINVLYHPTEIPSNVFTYDKFLNNQNKCVIMIGWWLRKLNSIFLINSPYKKVRILPINKSKIILSKLQDIEKSIYNLEITDEAYNSVEMINQLTNDEYDDVLSKNIVYLNLYDSSANNTIIECIARSTPLLVNKLPSVVEYLGEDYPFYFSDDKEAEYKLNDLNLIRKTHEYLCTFDNRKRILIDTFMEDFKNSSIYKNLKIDEN</sequence>
<accession>A0A6J7HC00</accession>
<name>A0A6J7HC00_9ZZZZ</name>
<evidence type="ECO:0000313" key="1">
    <source>
        <dbReference type="EMBL" id="CAB4917154.1"/>
    </source>
</evidence>
<dbReference type="SUPFAM" id="SSF53756">
    <property type="entry name" value="UDP-Glycosyltransferase/glycogen phosphorylase"/>
    <property type="match status" value="1"/>
</dbReference>
<organism evidence="1">
    <name type="scientific">freshwater metagenome</name>
    <dbReference type="NCBI Taxonomy" id="449393"/>
    <lineage>
        <taxon>unclassified sequences</taxon>
        <taxon>metagenomes</taxon>
        <taxon>ecological metagenomes</taxon>
    </lineage>
</organism>